<dbReference type="AlphaFoldDB" id="A0A845U865"/>
<organism evidence="3">
    <name type="scientific">Acidithiobacillus ferrianus</name>
    <dbReference type="NCBI Taxonomy" id="2678518"/>
    <lineage>
        <taxon>Bacteria</taxon>
        <taxon>Pseudomonadati</taxon>
        <taxon>Pseudomonadota</taxon>
        <taxon>Acidithiobacillia</taxon>
        <taxon>Acidithiobacillales</taxon>
        <taxon>Acidithiobacillaceae</taxon>
        <taxon>Acidithiobacillus</taxon>
    </lineage>
</organism>
<sequence length="206" mass="22373">MLMTYDACGGALDEAHMAEARQVFDIPPQRVEVTEHRILEARCTCGKVHRSDFPEAITATMQYGPRVQATVIYPTQHHMLPILRTIRIMRDTCGIALSPGAVVRMIHTTAGNLAPTVARIAGAVREARVAHFDETGMRVASKLHWLHAAVTQTVTWVGYMPAVARRLSTLSAFCPDSKGPLSMMAGLPIESMTAAMACATRITCGS</sequence>
<reference evidence="3" key="1">
    <citation type="submission" date="2019-11" db="EMBL/GenBank/DDBJ databases">
        <title>Acidithiobacillus ferrianus sp. nov.: a facultatively anaerobic and extremely acidophilic chemolithoautotroph.</title>
        <authorList>
            <person name="Norris P.R."/>
            <person name="Falagan C."/>
            <person name="Moya-Beltran A."/>
            <person name="Castro M."/>
            <person name="Quatrini R."/>
            <person name="Johnson D.B."/>
        </authorList>
    </citation>
    <scope>NUCLEOTIDE SEQUENCE [LARGE SCALE GENOMIC DNA]</scope>
    <source>
        <strain evidence="3">MG</strain>
    </source>
</reference>
<dbReference type="PANTHER" id="PTHR33678">
    <property type="entry name" value="BLL1576 PROTEIN"/>
    <property type="match status" value="1"/>
</dbReference>
<dbReference type="Pfam" id="PF03050">
    <property type="entry name" value="DDE_Tnp_IS66"/>
    <property type="match status" value="1"/>
</dbReference>
<dbReference type="InterPro" id="IPR004291">
    <property type="entry name" value="Transposase_IS66_central"/>
</dbReference>
<feature type="domain" description="Transposase IS66 zinc-finger binding" evidence="2">
    <location>
        <begin position="7"/>
        <end position="45"/>
    </location>
</feature>
<evidence type="ECO:0000313" key="3">
    <source>
        <dbReference type="EMBL" id="NDU42031.1"/>
    </source>
</evidence>
<proteinExistence type="predicted"/>
<feature type="domain" description="Transposase IS66 central" evidence="1">
    <location>
        <begin position="62"/>
        <end position="169"/>
    </location>
</feature>
<accession>A0A845U865</accession>
<dbReference type="InterPro" id="IPR024474">
    <property type="entry name" value="Znf_dom_IS66"/>
</dbReference>
<evidence type="ECO:0000259" key="2">
    <source>
        <dbReference type="Pfam" id="PF13005"/>
    </source>
</evidence>
<gene>
    <name evidence="3" type="ORF">GL267_05035</name>
</gene>
<dbReference type="InterPro" id="IPR052344">
    <property type="entry name" value="Transposase-related"/>
</dbReference>
<dbReference type="EMBL" id="WNJL01000022">
    <property type="protein sequence ID" value="NDU42031.1"/>
    <property type="molecule type" value="Genomic_DNA"/>
</dbReference>
<name>A0A845U865_9PROT</name>
<dbReference type="PANTHER" id="PTHR33678:SF1">
    <property type="entry name" value="BLL1576 PROTEIN"/>
    <property type="match status" value="1"/>
</dbReference>
<comment type="caution">
    <text evidence="3">The sequence shown here is derived from an EMBL/GenBank/DDBJ whole genome shotgun (WGS) entry which is preliminary data.</text>
</comment>
<evidence type="ECO:0000259" key="1">
    <source>
        <dbReference type="Pfam" id="PF03050"/>
    </source>
</evidence>
<dbReference type="Pfam" id="PF13005">
    <property type="entry name" value="zf-IS66"/>
    <property type="match status" value="1"/>
</dbReference>
<protein>
    <submittedName>
        <fullName evidence="3">Transposase</fullName>
    </submittedName>
</protein>